<keyword evidence="5" id="KW-1185">Reference proteome</keyword>
<evidence type="ECO:0000313" key="5">
    <source>
        <dbReference type="Proteomes" id="UP001208935"/>
    </source>
</evidence>
<dbReference type="Pfam" id="PF00583">
    <property type="entry name" value="Acetyltransf_1"/>
    <property type="match status" value="1"/>
</dbReference>
<reference evidence="5" key="1">
    <citation type="submission" date="2023-07" db="EMBL/GenBank/DDBJ databases">
        <title>Verminephrobacter genomes.</title>
        <authorList>
            <person name="Lund M.B."/>
        </authorList>
    </citation>
    <scope>NUCLEOTIDE SEQUENCE [LARGE SCALE GENOMIC DNA]</scope>
    <source>
        <strain evidence="5">AtM5-05</strain>
    </source>
</reference>
<dbReference type="InterPro" id="IPR000182">
    <property type="entry name" value="GNAT_dom"/>
</dbReference>
<dbReference type="PANTHER" id="PTHR43877:SF2">
    <property type="entry name" value="AMINOALKYLPHOSPHONATE N-ACETYLTRANSFERASE-RELATED"/>
    <property type="match status" value="1"/>
</dbReference>
<evidence type="ECO:0000256" key="2">
    <source>
        <dbReference type="ARBA" id="ARBA00023315"/>
    </source>
</evidence>
<dbReference type="EMBL" id="QZCW01000004">
    <property type="protein sequence ID" value="MCW5323399.1"/>
    <property type="molecule type" value="Genomic_DNA"/>
</dbReference>
<sequence>MPSSTLTKFTWPDWAIRTAENRKTVDALRIRPFDPADEPAAIALWHGCGLLRPWNDPHKDIARKLRVQPGLFLVATRPAEGAGEELLGTAMAGYDGHRGSVYYLAVAPGVQGLSVGRRLMAEVEQRLLALGCAKINVLVRSNNSRVLGFYAQLGYARDEVFSLGKRLIPDL</sequence>
<keyword evidence="1" id="KW-0808">Transferase</keyword>
<dbReference type="InterPro" id="IPR016181">
    <property type="entry name" value="Acyl_CoA_acyltransferase"/>
</dbReference>
<evidence type="ECO:0000313" key="4">
    <source>
        <dbReference type="EMBL" id="MCW5323399.1"/>
    </source>
</evidence>
<dbReference type="SUPFAM" id="SSF55729">
    <property type="entry name" value="Acyl-CoA N-acyltransferases (Nat)"/>
    <property type="match status" value="1"/>
</dbReference>
<dbReference type="CDD" id="cd04301">
    <property type="entry name" value="NAT_SF"/>
    <property type="match status" value="1"/>
</dbReference>
<feature type="domain" description="N-acetyltransferase" evidence="3">
    <location>
        <begin position="28"/>
        <end position="171"/>
    </location>
</feature>
<comment type="caution">
    <text evidence="4">The sequence shown here is derived from an EMBL/GenBank/DDBJ whole genome shotgun (WGS) entry which is preliminary data.</text>
</comment>
<protein>
    <submittedName>
        <fullName evidence="4">GNAT family acetyltransferase</fullName>
    </submittedName>
</protein>
<dbReference type="PROSITE" id="PS51186">
    <property type="entry name" value="GNAT"/>
    <property type="match status" value="1"/>
</dbReference>
<gene>
    <name evidence="4" type="ORF">D5039_20325</name>
</gene>
<dbReference type="NCBIfam" id="NF002959">
    <property type="entry name" value="PRK03624.1"/>
    <property type="match status" value="1"/>
</dbReference>
<keyword evidence="2" id="KW-0012">Acyltransferase</keyword>
<name>A0ABT3KYH9_9BURK</name>
<organism evidence="4 5">
    <name type="scientific">Verminephrobacter aporrectodeae subsp. tuberculatae</name>
    <dbReference type="NCBI Taxonomy" id="1110392"/>
    <lineage>
        <taxon>Bacteria</taxon>
        <taxon>Pseudomonadati</taxon>
        <taxon>Pseudomonadota</taxon>
        <taxon>Betaproteobacteria</taxon>
        <taxon>Burkholderiales</taxon>
        <taxon>Comamonadaceae</taxon>
        <taxon>Verminephrobacter</taxon>
    </lineage>
</organism>
<dbReference type="PANTHER" id="PTHR43877">
    <property type="entry name" value="AMINOALKYLPHOSPHONATE N-ACETYLTRANSFERASE-RELATED-RELATED"/>
    <property type="match status" value="1"/>
</dbReference>
<dbReference type="InterPro" id="IPR050832">
    <property type="entry name" value="Bact_Acetyltransf"/>
</dbReference>
<dbReference type="Gene3D" id="3.40.630.30">
    <property type="match status" value="1"/>
</dbReference>
<proteinExistence type="predicted"/>
<dbReference type="Proteomes" id="UP001208935">
    <property type="component" value="Unassembled WGS sequence"/>
</dbReference>
<evidence type="ECO:0000259" key="3">
    <source>
        <dbReference type="PROSITE" id="PS51186"/>
    </source>
</evidence>
<accession>A0ABT3KYH9</accession>
<evidence type="ECO:0000256" key="1">
    <source>
        <dbReference type="ARBA" id="ARBA00022679"/>
    </source>
</evidence>